<dbReference type="GO" id="GO:0005283">
    <property type="term" value="F:amino acid:sodium symporter activity"/>
    <property type="evidence" value="ECO:0007669"/>
    <property type="project" value="TreeGrafter"/>
</dbReference>
<keyword evidence="4 8" id="KW-0812">Transmembrane</keyword>
<evidence type="ECO:0000256" key="8">
    <source>
        <dbReference type="SAM" id="Phobius"/>
    </source>
</evidence>
<reference evidence="9" key="2">
    <citation type="submission" date="2023-05" db="EMBL/GenBank/DDBJ databases">
        <authorList>
            <person name="Fouks B."/>
        </authorList>
    </citation>
    <scope>NUCLEOTIDE SEQUENCE</scope>
    <source>
        <strain evidence="9">Stay&amp;Tobe</strain>
        <tissue evidence="9">Testes</tissue>
    </source>
</reference>
<protein>
    <submittedName>
        <fullName evidence="9">Uncharacterized protein</fullName>
    </submittedName>
</protein>
<comment type="caution">
    <text evidence="9">The sequence shown here is derived from an EMBL/GenBank/DDBJ whole genome shotgun (WGS) entry which is preliminary data.</text>
</comment>
<comment type="subcellular location">
    <subcellularLocation>
        <location evidence="1">Membrane</location>
        <topology evidence="1">Multi-pass membrane protein</topology>
    </subcellularLocation>
</comment>
<proteinExistence type="inferred from homology"/>
<dbReference type="GO" id="GO:0015187">
    <property type="term" value="F:glycine transmembrane transporter activity"/>
    <property type="evidence" value="ECO:0007669"/>
    <property type="project" value="TreeGrafter"/>
</dbReference>
<dbReference type="GO" id="GO:0015179">
    <property type="term" value="F:L-amino acid transmembrane transporter activity"/>
    <property type="evidence" value="ECO:0007669"/>
    <property type="project" value="TreeGrafter"/>
</dbReference>
<dbReference type="GO" id="GO:0005886">
    <property type="term" value="C:plasma membrane"/>
    <property type="evidence" value="ECO:0007669"/>
    <property type="project" value="TreeGrafter"/>
</dbReference>
<organism evidence="9 10">
    <name type="scientific">Diploptera punctata</name>
    <name type="common">Pacific beetle cockroach</name>
    <dbReference type="NCBI Taxonomy" id="6984"/>
    <lineage>
        <taxon>Eukaryota</taxon>
        <taxon>Metazoa</taxon>
        <taxon>Ecdysozoa</taxon>
        <taxon>Arthropoda</taxon>
        <taxon>Hexapoda</taxon>
        <taxon>Insecta</taxon>
        <taxon>Pterygota</taxon>
        <taxon>Neoptera</taxon>
        <taxon>Polyneoptera</taxon>
        <taxon>Dictyoptera</taxon>
        <taxon>Blattodea</taxon>
        <taxon>Blaberoidea</taxon>
        <taxon>Blaberidae</taxon>
        <taxon>Diplopterinae</taxon>
        <taxon>Diploptera</taxon>
    </lineage>
</organism>
<keyword evidence="3" id="KW-0813">Transport</keyword>
<dbReference type="GO" id="GO:0089718">
    <property type="term" value="P:amino acid import across plasma membrane"/>
    <property type="evidence" value="ECO:0007669"/>
    <property type="project" value="TreeGrafter"/>
</dbReference>
<dbReference type="SUPFAM" id="SSF161070">
    <property type="entry name" value="SNF-like"/>
    <property type="match status" value="1"/>
</dbReference>
<keyword evidence="7 8" id="KW-0472">Membrane</keyword>
<dbReference type="InterPro" id="IPR037272">
    <property type="entry name" value="SNS_sf"/>
</dbReference>
<feature type="transmembrane region" description="Helical" evidence="8">
    <location>
        <begin position="12"/>
        <end position="32"/>
    </location>
</feature>
<evidence type="ECO:0000256" key="4">
    <source>
        <dbReference type="ARBA" id="ARBA00022692"/>
    </source>
</evidence>
<feature type="transmembrane region" description="Helical" evidence="8">
    <location>
        <begin position="53"/>
        <end position="85"/>
    </location>
</feature>
<dbReference type="PANTHER" id="PTHR11616:SF236">
    <property type="entry name" value="TRANSPORTER"/>
    <property type="match status" value="1"/>
</dbReference>
<evidence type="ECO:0000256" key="6">
    <source>
        <dbReference type="ARBA" id="ARBA00022989"/>
    </source>
</evidence>
<dbReference type="Proteomes" id="UP001233999">
    <property type="component" value="Unassembled WGS sequence"/>
</dbReference>
<feature type="non-terminal residue" evidence="9">
    <location>
        <position position="201"/>
    </location>
</feature>
<dbReference type="InterPro" id="IPR000175">
    <property type="entry name" value="Na/ntran_symport"/>
</dbReference>
<dbReference type="AlphaFoldDB" id="A0AAD8EPM3"/>
<evidence type="ECO:0000256" key="2">
    <source>
        <dbReference type="ARBA" id="ARBA00006459"/>
    </source>
</evidence>
<accession>A0AAD8EPM3</accession>
<dbReference type="EMBL" id="JASPKZ010001574">
    <property type="protein sequence ID" value="KAJ9597958.1"/>
    <property type="molecule type" value="Genomic_DNA"/>
</dbReference>
<sequence length="201" mass="22684">RFRFLIYSSGGGAFLIPFAIMLILEGIPLFLVELGMGQKMRLGSLGVWNTIHPWLGGIGIASCVVTFFVALYYNVIITWCFYYLFNSLQSPLPWAYCPEINGTIVAECEKSSETAYFWYRTTLDAAPDMDNPGGLKWWIVILLLFAWIVVFFIVMKGIQSSGKVVYFTSMFPYLVLTIFFVKGLTLKGASAGLIHMYTPKM</sequence>
<dbReference type="PANTHER" id="PTHR11616">
    <property type="entry name" value="SODIUM/CHLORIDE DEPENDENT TRANSPORTER"/>
    <property type="match status" value="1"/>
</dbReference>
<keyword evidence="5" id="KW-0769">Symport</keyword>
<name>A0AAD8EPM3_DIPPU</name>
<feature type="transmembrane region" description="Helical" evidence="8">
    <location>
        <begin position="137"/>
        <end position="155"/>
    </location>
</feature>
<dbReference type="Pfam" id="PF00209">
    <property type="entry name" value="SNF"/>
    <property type="match status" value="1"/>
</dbReference>
<reference evidence="9" key="1">
    <citation type="journal article" date="2023" name="IScience">
        <title>Live-bearing cockroach genome reveals convergent evolutionary mechanisms linked to viviparity in insects and beyond.</title>
        <authorList>
            <person name="Fouks B."/>
            <person name="Harrison M.C."/>
            <person name="Mikhailova A.A."/>
            <person name="Marchal E."/>
            <person name="English S."/>
            <person name="Carruthers M."/>
            <person name="Jennings E.C."/>
            <person name="Chiamaka E.L."/>
            <person name="Frigard R.A."/>
            <person name="Pippel M."/>
            <person name="Attardo G.M."/>
            <person name="Benoit J.B."/>
            <person name="Bornberg-Bauer E."/>
            <person name="Tobe S.S."/>
        </authorList>
    </citation>
    <scope>NUCLEOTIDE SEQUENCE</scope>
    <source>
        <strain evidence="9">Stay&amp;Tobe</strain>
    </source>
</reference>
<feature type="non-terminal residue" evidence="9">
    <location>
        <position position="1"/>
    </location>
</feature>
<keyword evidence="6 8" id="KW-1133">Transmembrane helix</keyword>
<evidence type="ECO:0000256" key="1">
    <source>
        <dbReference type="ARBA" id="ARBA00004141"/>
    </source>
</evidence>
<gene>
    <name evidence="9" type="ORF">L9F63_011159</name>
</gene>
<evidence type="ECO:0000256" key="7">
    <source>
        <dbReference type="ARBA" id="ARBA00023136"/>
    </source>
</evidence>
<evidence type="ECO:0000256" key="5">
    <source>
        <dbReference type="ARBA" id="ARBA00022847"/>
    </source>
</evidence>
<evidence type="ECO:0000313" key="10">
    <source>
        <dbReference type="Proteomes" id="UP001233999"/>
    </source>
</evidence>
<evidence type="ECO:0000256" key="3">
    <source>
        <dbReference type="ARBA" id="ARBA00022448"/>
    </source>
</evidence>
<keyword evidence="10" id="KW-1185">Reference proteome</keyword>
<dbReference type="PROSITE" id="PS50267">
    <property type="entry name" value="NA_NEUROTRAN_SYMP_3"/>
    <property type="match status" value="1"/>
</dbReference>
<evidence type="ECO:0000313" key="9">
    <source>
        <dbReference type="EMBL" id="KAJ9597958.1"/>
    </source>
</evidence>
<feature type="transmembrane region" description="Helical" evidence="8">
    <location>
        <begin position="164"/>
        <end position="181"/>
    </location>
</feature>
<comment type="similarity">
    <text evidence="2">Belongs to the sodium:neurotransmitter symporter (SNF) (TC 2.A.22) family.</text>
</comment>
<dbReference type="PRINTS" id="PR00176">
    <property type="entry name" value="NANEUSMPORT"/>
</dbReference>